<reference evidence="6" key="1">
    <citation type="submission" date="2021-02" db="EMBL/GenBank/DDBJ databases">
        <authorList>
            <person name="Nowell W R."/>
        </authorList>
    </citation>
    <scope>NUCLEOTIDE SEQUENCE</scope>
</reference>
<dbReference type="PANTHER" id="PTHR46344:SF27">
    <property type="entry name" value="KELCH REPEAT SUPERFAMILY PROTEIN"/>
    <property type="match status" value="1"/>
</dbReference>
<dbReference type="Pfam" id="PF24681">
    <property type="entry name" value="Kelch_KLHDC2_KLHL20_DRC7"/>
    <property type="match status" value="1"/>
</dbReference>
<protein>
    <submittedName>
        <fullName evidence="6">Uncharacterized protein</fullName>
    </submittedName>
</protein>
<evidence type="ECO:0000313" key="4">
    <source>
        <dbReference type="EMBL" id="CAF2117322.1"/>
    </source>
</evidence>
<comment type="caution">
    <text evidence="6">The sequence shown here is derived from an EMBL/GenBank/DDBJ whole genome shotgun (WGS) entry which is preliminary data.</text>
</comment>
<name>A0A820NPZ9_9BILA</name>
<evidence type="ECO:0000313" key="5">
    <source>
        <dbReference type="EMBL" id="CAF4288184.1"/>
    </source>
</evidence>
<dbReference type="Proteomes" id="UP000663842">
    <property type="component" value="Unassembled WGS sequence"/>
</dbReference>
<dbReference type="Proteomes" id="UP000663866">
    <property type="component" value="Unassembled WGS sequence"/>
</dbReference>
<keyword evidence="1" id="KW-0880">Kelch repeat</keyword>
<keyword evidence="2" id="KW-0677">Repeat</keyword>
<evidence type="ECO:0000313" key="6">
    <source>
        <dbReference type="EMBL" id="CAF4395423.1"/>
    </source>
</evidence>
<dbReference type="SMART" id="SM00612">
    <property type="entry name" value="Kelch"/>
    <property type="match status" value="3"/>
</dbReference>
<dbReference type="EMBL" id="CAJNRG010004026">
    <property type="protein sequence ID" value="CAF2062574.1"/>
    <property type="molecule type" value="Genomic_DNA"/>
</dbReference>
<dbReference type="InterPro" id="IPR006652">
    <property type="entry name" value="Kelch_1"/>
</dbReference>
<dbReference type="EMBL" id="CAJOBG010040200">
    <property type="protein sequence ID" value="CAF4395423.1"/>
    <property type="molecule type" value="Genomic_DNA"/>
</dbReference>
<dbReference type="Proteomes" id="UP000663887">
    <property type="component" value="Unassembled WGS sequence"/>
</dbReference>
<dbReference type="InterPro" id="IPR037293">
    <property type="entry name" value="Gal_Oxidase_central_sf"/>
</dbReference>
<gene>
    <name evidence="6" type="ORF">OVN521_LOCUS34556</name>
    <name evidence="5" type="ORF">UXM345_LOCUS32724</name>
    <name evidence="4" type="ORF">WKI299_LOCUS23525</name>
    <name evidence="3" type="ORF">XDN619_LOCUS10836</name>
</gene>
<dbReference type="SUPFAM" id="SSF117281">
    <property type="entry name" value="Kelch motif"/>
    <property type="match status" value="1"/>
</dbReference>
<keyword evidence="7" id="KW-1185">Reference proteome</keyword>
<dbReference type="Gene3D" id="2.130.10.80">
    <property type="entry name" value="Galactose oxidase/kelch, beta-propeller"/>
    <property type="match status" value="2"/>
</dbReference>
<dbReference type="EMBL" id="CAJNRF010010117">
    <property type="protein sequence ID" value="CAF2117322.1"/>
    <property type="molecule type" value="Genomic_DNA"/>
</dbReference>
<dbReference type="InterPro" id="IPR015915">
    <property type="entry name" value="Kelch-typ_b-propeller"/>
</dbReference>
<organism evidence="6 7">
    <name type="scientific">Rotaria magnacalcarata</name>
    <dbReference type="NCBI Taxonomy" id="392030"/>
    <lineage>
        <taxon>Eukaryota</taxon>
        <taxon>Metazoa</taxon>
        <taxon>Spiralia</taxon>
        <taxon>Gnathifera</taxon>
        <taxon>Rotifera</taxon>
        <taxon>Eurotatoria</taxon>
        <taxon>Bdelloidea</taxon>
        <taxon>Philodinida</taxon>
        <taxon>Philodinidae</taxon>
        <taxon>Rotaria</taxon>
    </lineage>
</organism>
<proteinExistence type="predicted"/>
<dbReference type="AlphaFoldDB" id="A0A820NPZ9"/>
<evidence type="ECO:0000256" key="1">
    <source>
        <dbReference type="ARBA" id="ARBA00022441"/>
    </source>
</evidence>
<sequence>MTPDMNNTELYDPATGIWTTTGDLHVSRLGHTASVLLNGKVLIAGGLRHNHETNTAELYDPSTETWTLTADMSHGRYYHAATVLTNGQVLVTGGDDAGPTNTAELYDPSTNMWTTDSSMHFGRFFHTASVLINGNVLVAGGVNDEYHIANTAEFYNPSTETYMPTDKTKNLPSSYKPFILTSKKVFALVKIIVQFFSTQNYINHFKQIKILNDHKLSRRSRKINSISYEHSFY</sequence>
<accession>A0A820NPZ9</accession>
<dbReference type="EMBL" id="CAJOBF010010234">
    <property type="protein sequence ID" value="CAF4288184.1"/>
    <property type="molecule type" value="Genomic_DNA"/>
</dbReference>
<dbReference type="PANTHER" id="PTHR46344">
    <property type="entry name" value="OS02G0202900 PROTEIN"/>
    <property type="match status" value="1"/>
</dbReference>
<dbReference type="Proteomes" id="UP000663856">
    <property type="component" value="Unassembled WGS sequence"/>
</dbReference>
<evidence type="ECO:0000313" key="3">
    <source>
        <dbReference type="EMBL" id="CAF2062574.1"/>
    </source>
</evidence>
<evidence type="ECO:0000256" key="2">
    <source>
        <dbReference type="ARBA" id="ARBA00022737"/>
    </source>
</evidence>
<evidence type="ECO:0000313" key="7">
    <source>
        <dbReference type="Proteomes" id="UP000663866"/>
    </source>
</evidence>